<dbReference type="InterPro" id="IPR036638">
    <property type="entry name" value="HLH_DNA-bd_sf"/>
</dbReference>
<keyword evidence="4" id="KW-0804">Transcription</keyword>
<keyword evidence="5" id="KW-0539">Nucleus</keyword>
<evidence type="ECO:0000313" key="8">
    <source>
        <dbReference type="EMBL" id="KAJ7968695.1"/>
    </source>
</evidence>
<evidence type="ECO:0000256" key="2">
    <source>
        <dbReference type="ARBA" id="ARBA00023015"/>
    </source>
</evidence>
<dbReference type="Proteomes" id="UP001163823">
    <property type="component" value="Chromosome 5"/>
</dbReference>
<dbReference type="GO" id="GO:0046983">
    <property type="term" value="F:protein dimerization activity"/>
    <property type="evidence" value="ECO:0007669"/>
    <property type="project" value="InterPro"/>
</dbReference>
<dbReference type="PANTHER" id="PTHR45844">
    <property type="entry name" value="TRANSCRIPTION FACTOR BHLH30"/>
    <property type="match status" value="1"/>
</dbReference>
<dbReference type="GO" id="GO:0003677">
    <property type="term" value="F:DNA binding"/>
    <property type="evidence" value="ECO:0007669"/>
    <property type="project" value="UniProtKB-KW"/>
</dbReference>
<dbReference type="Pfam" id="PF00010">
    <property type="entry name" value="HLH"/>
    <property type="match status" value="1"/>
</dbReference>
<feature type="domain" description="BHLH" evidence="7">
    <location>
        <begin position="72"/>
        <end position="121"/>
    </location>
</feature>
<name>A0AAD7M4Q2_QUISA</name>
<evidence type="ECO:0000256" key="4">
    <source>
        <dbReference type="ARBA" id="ARBA00023163"/>
    </source>
</evidence>
<keyword evidence="3" id="KW-0238">DNA-binding</keyword>
<dbReference type="Gene3D" id="4.10.280.10">
    <property type="entry name" value="Helix-loop-helix DNA-binding domain"/>
    <property type="match status" value="1"/>
</dbReference>
<evidence type="ECO:0000256" key="6">
    <source>
        <dbReference type="SAM" id="MobiDB-lite"/>
    </source>
</evidence>
<evidence type="ECO:0000256" key="3">
    <source>
        <dbReference type="ARBA" id="ARBA00023125"/>
    </source>
</evidence>
<feature type="region of interest" description="Disordered" evidence="6">
    <location>
        <begin position="234"/>
        <end position="263"/>
    </location>
</feature>
<dbReference type="GO" id="GO:0005634">
    <property type="term" value="C:nucleus"/>
    <property type="evidence" value="ECO:0007669"/>
    <property type="project" value="UniProtKB-SubCell"/>
</dbReference>
<evidence type="ECO:0000259" key="7">
    <source>
        <dbReference type="PROSITE" id="PS50888"/>
    </source>
</evidence>
<dbReference type="PANTHER" id="PTHR45844:SF9">
    <property type="entry name" value="OS09G0463900 PROTEIN"/>
    <property type="match status" value="1"/>
</dbReference>
<evidence type="ECO:0000256" key="1">
    <source>
        <dbReference type="ARBA" id="ARBA00004123"/>
    </source>
</evidence>
<keyword evidence="2" id="KW-0805">Transcription regulation</keyword>
<proteinExistence type="predicted"/>
<dbReference type="InterPro" id="IPR045847">
    <property type="entry name" value="AIG1-like"/>
</dbReference>
<dbReference type="KEGG" id="qsa:O6P43_012759"/>
<evidence type="ECO:0000313" key="9">
    <source>
        <dbReference type="Proteomes" id="UP001163823"/>
    </source>
</evidence>
<sequence>MASYPYNSTSSSGFDISSLSDPFLHNPDDFNGVLCGGSASLQSPVLNSEKGELVKAPGRLGKKGALEAKALAALKKHSEAERRRRERINGHLATLRGFVSCTEKMDKATVLAEVIRQVKELKKKAVEASKGFLFPMDSDEVKVEPFDDEGGDGTQSYKASVCCDYRPELLSELRQALDALQLDMVKAEISTLGCRVESTFVFCKGGSFINIENCQLLACTVKQALSNVLDKTSTSLEYSPRTSPPSKRPRICFSSTSTSSSCNDETMHPVFVDPAKVDMS</sequence>
<keyword evidence="9" id="KW-1185">Reference proteome</keyword>
<protein>
    <submittedName>
        <fullName evidence="8">Transcription factor</fullName>
    </submittedName>
</protein>
<dbReference type="EMBL" id="JARAOO010000005">
    <property type="protein sequence ID" value="KAJ7968695.1"/>
    <property type="molecule type" value="Genomic_DNA"/>
</dbReference>
<accession>A0AAD7M4Q2</accession>
<dbReference type="InterPro" id="IPR011598">
    <property type="entry name" value="bHLH_dom"/>
</dbReference>
<reference evidence="8" key="1">
    <citation type="journal article" date="2023" name="Science">
        <title>Elucidation of the pathway for biosynthesis of saponin adjuvants from the soapbark tree.</title>
        <authorList>
            <person name="Reed J."/>
            <person name="Orme A."/>
            <person name="El-Demerdash A."/>
            <person name="Owen C."/>
            <person name="Martin L.B.B."/>
            <person name="Misra R.C."/>
            <person name="Kikuchi S."/>
            <person name="Rejzek M."/>
            <person name="Martin A.C."/>
            <person name="Harkess A."/>
            <person name="Leebens-Mack J."/>
            <person name="Louveau T."/>
            <person name="Stephenson M.J."/>
            <person name="Osbourn A."/>
        </authorList>
    </citation>
    <scope>NUCLEOTIDE SEQUENCE</scope>
    <source>
        <strain evidence="8">S10</strain>
    </source>
</reference>
<dbReference type="CDD" id="cd04873">
    <property type="entry name" value="ACT_UUR-ACR-like"/>
    <property type="match status" value="1"/>
</dbReference>
<dbReference type="AlphaFoldDB" id="A0AAD7M4Q2"/>
<organism evidence="8 9">
    <name type="scientific">Quillaja saponaria</name>
    <name type="common">Soap bark tree</name>
    <dbReference type="NCBI Taxonomy" id="32244"/>
    <lineage>
        <taxon>Eukaryota</taxon>
        <taxon>Viridiplantae</taxon>
        <taxon>Streptophyta</taxon>
        <taxon>Embryophyta</taxon>
        <taxon>Tracheophyta</taxon>
        <taxon>Spermatophyta</taxon>
        <taxon>Magnoliopsida</taxon>
        <taxon>eudicotyledons</taxon>
        <taxon>Gunneridae</taxon>
        <taxon>Pentapetalae</taxon>
        <taxon>rosids</taxon>
        <taxon>fabids</taxon>
        <taxon>Fabales</taxon>
        <taxon>Quillajaceae</taxon>
        <taxon>Quillaja</taxon>
    </lineage>
</organism>
<gene>
    <name evidence="8" type="ORF">O6P43_012759</name>
</gene>
<comment type="caution">
    <text evidence="8">The sequence shown here is derived from an EMBL/GenBank/DDBJ whole genome shotgun (WGS) entry which is preliminary data.</text>
</comment>
<dbReference type="GO" id="GO:0003700">
    <property type="term" value="F:DNA-binding transcription factor activity"/>
    <property type="evidence" value="ECO:0007669"/>
    <property type="project" value="InterPro"/>
</dbReference>
<dbReference type="SUPFAM" id="SSF47459">
    <property type="entry name" value="HLH, helix-loop-helix DNA-binding domain"/>
    <property type="match status" value="1"/>
</dbReference>
<dbReference type="PROSITE" id="PS50888">
    <property type="entry name" value="BHLH"/>
    <property type="match status" value="1"/>
</dbReference>
<comment type="subcellular location">
    <subcellularLocation>
        <location evidence="1">Nucleus</location>
    </subcellularLocation>
</comment>
<evidence type="ECO:0000256" key="5">
    <source>
        <dbReference type="ARBA" id="ARBA00023242"/>
    </source>
</evidence>
<dbReference type="SMART" id="SM00353">
    <property type="entry name" value="HLH"/>
    <property type="match status" value="1"/>
</dbReference>